<gene>
    <name evidence="2" type="ORF">ACFQ1O_03930</name>
</gene>
<accession>A0ABW3I0N1</accession>
<evidence type="ECO:0008006" key="4">
    <source>
        <dbReference type="Google" id="ProtNLM"/>
    </source>
</evidence>
<dbReference type="EMBL" id="JBHTJM010000005">
    <property type="protein sequence ID" value="MFD0963152.1"/>
    <property type="molecule type" value="Genomic_DNA"/>
</dbReference>
<feature type="signal peptide" evidence="1">
    <location>
        <begin position="1"/>
        <end position="19"/>
    </location>
</feature>
<reference evidence="3" key="1">
    <citation type="journal article" date="2019" name="Int. J. Syst. Evol. Microbiol.">
        <title>The Global Catalogue of Microorganisms (GCM) 10K type strain sequencing project: providing services to taxonomists for standard genome sequencing and annotation.</title>
        <authorList>
            <consortium name="The Broad Institute Genomics Platform"/>
            <consortium name="The Broad Institute Genome Sequencing Center for Infectious Disease"/>
            <person name="Wu L."/>
            <person name="Ma J."/>
        </authorList>
    </citation>
    <scope>NUCLEOTIDE SEQUENCE [LARGE SCALE GENOMIC DNA]</scope>
    <source>
        <strain evidence="3">CCUG 62114</strain>
    </source>
</reference>
<organism evidence="2 3">
    <name type="scientific">Pseudofulvibacter geojedonensis</name>
    <dbReference type="NCBI Taxonomy" id="1123758"/>
    <lineage>
        <taxon>Bacteria</taxon>
        <taxon>Pseudomonadati</taxon>
        <taxon>Bacteroidota</taxon>
        <taxon>Flavobacteriia</taxon>
        <taxon>Flavobacteriales</taxon>
        <taxon>Flavobacteriaceae</taxon>
        <taxon>Pseudofulvibacter</taxon>
    </lineage>
</organism>
<sequence length="292" mass="32513">MNKFLFLLVFTLFSLSASAQISHTIDGKTYELTEEVTGKTSLFYAIIDGEYRYFIKKNDSVTELTNTKDSDGKYQEEYKEILGIITADAAMDISSVKLTLPSLKTFIDEYNKKTDLDYKMQANRPKAQARLGGFAGISNNPFVTNPDNIITPIFGAELELYDAKATRHSLALGFKQSLSNNDFKYSSSQFSLAYRFRVINKETFSIYPQATLATYTFSRTEITTVSEDGSTTTTSTESGSTLDAPIILGVGTDIKLGNGYLTLSMNELVALINIENQGNFPLDLRLGYKFNL</sequence>
<keyword evidence="3" id="KW-1185">Reference proteome</keyword>
<evidence type="ECO:0000256" key="1">
    <source>
        <dbReference type="SAM" id="SignalP"/>
    </source>
</evidence>
<dbReference type="RefSeq" id="WP_377713567.1">
    <property type="nucleotide sequence ID" value="NZ_JBHTJM010000005.1"/>
</dbReference>
<name>A0ABW3I0N1_9FLAO</name>
<proteinExistence type="predicted"/>
<evidence type="ECO:0000313" key="3">
    <source>
        <dbReference type="Proteomes" id="UP001596997"/>
    </source>
</evidence>
<comment type="caution">
    <text evidence="2">The sequence shown here is derived from an EMBL/GenBank/DDBJ whole genome shotgun (WGS) entry which is preliminary data.</text>
</comment>
<feature type="chain" id="PRO_5046597121" description="Outer membrane protein beta-barrel domain-containing protein" evidence="1">
    <location>
        <begin position="20"/>
        <end position="292"/>
    </location>
</feature>
<keyword evidence="1" id="KW-0732">Signal</keyword>
<dbReference type="Proteomes" id="UP001596997">
    <property type="component" value="Unassembled WGS sequence"/>
</dbReference>
<evidence type="ECO:0000313" key="2">
    <source>
        <dbReference type="EMBL" id="MFD0963152.1"/>
    </source>
</evidence>
<protein>
    <recommendedName>
        <fullName evidence="4">Outer membrane protein beta-barrel domain-containing protein</fullName>
    </recommendedName>
</protein>